<keyword evidence="2" id="KW-0255">Endonuclease</keyword>
<evidence type="ECO:0000313" key="2">
    <source>
        <dbReference type="EMBL" id="CAB5214440.1"/>
    </source>
</evidence>
<sequence length="196" mass="22879">MSNCLLLNQNYEPISVLPLSVVSWQHALKLYFLERVSILETYDNWTVRSEKLEIAVPSVCVTKEYFNYKKNVKFSRSNLYLRDLYTCQYCDEVFNHHDLTIDHVIPRMAGGKTNWENTATSCKPCNWHKGSDLRKPLRQPYKPDYYSLVSKWKNRPITVPDKRWFQYLGISHQDVGVGDIQGVSLDNLPRGLGGFR</sequence>
<dbReference type="InterPro" id="IPR029471">
    <property type="entry name" value="HNH_5"/>
</dbReference>
<gene>
    <name evidence="2" type="ORF">UFOVP190_116</name>
</gene>
<dbReference type="GO" id="GO:0004519">
    <property type="term" value="F:endonuclease activity"/>
    <property type="evidence" value="ECO:0007669"/>
    <property type="project" value="UniProtKB-KW"/>
</dbReference>
<dbReference type="InterPro" id="IPR052892">
    <property type="entry name" value="NA-targeting_endonuclease"/>
</dbReference>
<keyword evidence="2" id="KW-0378">Hydrolase</keyword>
<protein>
    <submittedName>
        <fullName evidence="2">McrA Restriction endonuclease</fullName>
    </submittedName>
</protein>
<dbReference type="SMART" id="SM00507">
    <property type="entry name" value="HNHc"/>
    <property type="match status" value="1"/>
</dbReference>
<dbReference type="Pfam" id="PF14279">
    <property type="entry name" value="HNH_5"/>
    <property type="match status" value="1"/>
</dbReference>
<feature type="domain" description="HNH nuclease" evidence="1">
    <location>
        <begin position="74"/>
        <end position="127"/>
    </location>
</feature>
<dbReference type="Gene3D" id="1.10.30.50">
    <property type="match status" value="1"/>
</dbReference>
<dbReference type="CDD" id="cd00085">
    <property type="entry name" value="HNHc"/>
    <property type="match status" value="1"/>
</dbReference>
<dbReference type="EMBL" id="LR798243">
    <property type="protein sequence ID" value="CAB5214440.1"/>
    <property type="molecule type" value="Genomic_DNA"/>
</dbReference>
<proteinExistence type="predicted"/>
<reference evidence="2" key="1">
    <citation type="submission" date="2020-05" db="EMBL/GenBank/DDBJ databases">
        <authorList>
            <person name="Chiriac C."/>
            <person name="Salcher M."/>
            <person name="Ghai R."/>
            <person name="Kavagutti S V."/>
        </authorList>
    </citation>
    <scope>NUCLEOTIDE SEQUENCE</scope>
</reference>
<dbReference type="InterPro" id="IPR003615">
    <property type="entry name" value="HNH_nuc"/>
</dbReference>
<dbReference type="PANTHER" id="PTHR33877">
    <property type="entry name" value="SLL1193 PROTEIN"/>
    <property type="match status" value="1"/>
</dbReference>
<keyword evidence="2" id="KW-0540">Nuclease</keyword>
<organism evidence="2">
    <name type="scientific">uncultured Caudovirales phage</name>
    <dbReference type="NCBI Taxonomy" id="2100421"/>
    <lineage>
        <taxon>Viruses</taxon>
        <taxon>Duplodnaviria</taxon>
        <taxon>Heunggongvirae</taxon>
        <taxon>Uroviricota</taxon>
        <taxon>Caudoviricetes</taxon>
        <taxon>Peduoviridae</taxon>
        <taxon>Maltschvirus</taxon>
        <taxon>Maltschvirus maltsch</taxon>
    </lineage>
</organism>
<dbReference type="PANTHER" id="PTHR33877:SF2">
    <property type="entry name" value="OS07G0170200 PROTEIN"/>
    <property type="match status" value="1"/>
</dbReference>
<evidence type="ECO:0000259" key="1">
    <source>
        <dbReference type="SMART" id="SM00507"/>
    </source>
</evidence>
<name>A0A6J7WH92_9CAUD</name>
<accession>A0A6J7WH92</accession>